<dbReference type="InterPro" id="IPR044772">
    <property type="entry name" value="NO3_transporter"/>
</dbReference>
<evidence type="ECO:0000256" key="6">
    <source>
        <dbReference type="ARBA" id="ARBA00023063"/>
    </source>
</evidence>
<evidence type="ECO:0000256" key="1">
    <source>
        <dbReference type="ARBA" id="ARBA00004651"/>
    </source>
</evidence>
<feature type="transmembrane region" description="Helical" evidence="8">
    <location>
        <begin position="163"/>
        <end position="180"/>
    </location>
</feature>
<feature type="transmembrane region" description="Helical" evidence="8">
    <location>
        <begin position="294"/>
        <end position="314"/>
    </location>
</feature>
<comment type="similarity">
    <text evidence="2">Belongs to the major facilitator superfamily. Nitrate/nitrite porter (TC 2.A.1.8) family.</text>
</comment>
<evidence type="ECO:0000256" key="8">
    <source>
        <dbReference type="SAM" id="Phobius"/>
    </source>
</evidence>
<dbReference type="Gene3D" id="3.30.450.20">
    <property type="entry name" value="PAS domain"/>
    <property type="match status" value="1"/>
</dbReference>
<feature type="domain" description="Major facilitator superfamily (MFS) profile" evidence="10">
    <location>
        <begin position="8"/>
        <end position="383"/>
    </location>
</feature>
<dbReference type="Pfam" id="PF07690">
    <property type="entry name" value="MFS_1"/>
    <property type="match status" value="1"/>
</dbReference>
<dbReference type="InterPro" id="IPR000014">
    <property type="entry name" value="PAS"/>
</dbReference>
<sequence>MQVNVKTFQLPLQTLSLIVGFMVWVIISALIPFIKEDIHLTSSQIAIVTAIPVVLGSLLRIPIGYWTSRFGARYLFTISFIVLLFPVFYISIANSFIDLLIGGLFIGISGALFSIGVTSLPKYFPKERHGFINGIYAVGNIGTAVTTFTAPIAASYLGWQMAVKLYLILMIFIAIINFLFGDKNEPKAITPLKEQILAVYKNEKLWFISLFYFLTFGVFVTFTIYLPNFLVDYYGLDKVDAGLRTAGFIALATFIRPLGGWLADKFNSFKILMAVFTALTLSGILLAFNPTLLYYTIGCLTISFFAGIGNGVIFKLVPLYFSKQAGIVNGLVSAMGGLGGFFPPLLLSFLFNVTGHYAIGYMALSQVAMASLIIVIWMFYQDKLSIAHEIINYTPQGIFVTDLKGNIEKVNPAFTEVTGYAPEEVLGRNPRIFKSGKHSSEFYEKLWQSVIEKGYWKGQIWNRKKNGKLYLVWVTINAIKNNGGEVKNYVAMFSEIQEALEKTREIKNDSFYF</sequence>
<dbReference type="SUPFAM" id="SSF103473">
    <property type="entry name" value="MFS general substrate transporter"/>
    <property type="match status" value="1"/>
</dbReference>
<comment type="caution">
    <text evidence="11">The sequence shown here is derived from an EMBL/GenBank/DDBJ whole genome shotgun (WGS) entry which is preliminary data.</text>
</comment>
<dbReference type="Pfam" id="PF13426">
    <property type="entry name" value="PAS_9"/>
    <property type="match status" value="1"/>
</dbReference>
<reference evidence="11" key="1">
    <citation type="submission" date="2020-06" db="EMBL/GenBank/DDBJ databases">
        <title>A novel thermopfilic bacterium from Erzurum, Turkey.</title>
        <authorList>
            <person name="Adiguzel A."/>
            <person name="Ay H."/>
            <person name="Baltaci M.O."/>
        </authorList>
    </citation>
    <scope>NUCLEOTIDE SEQUENCE</scope>
    <source>
        <strain evidence="11">P2</strain>
    </source>
</reference>
<dbReference type="InterPro" id="IPR011701">
    <property type="entry name" value="MFS"/>
</dbReference>
<dbReference type="GO" id="GO:0042128">
    <property type="term" value="P:nitrate assimilation"/>
    <property type="evidence" value="ECO:0007669"/>
    <property type="project" value="UniProtKB-KW"/>
</dbReference>
<dbReference type="InterPro" id="IPR036259">
    <property type="entry name" value="MFS_trans_sf"/>
</dbReference>
<accession>A0A8J8K939</accession>
<evidence type="ECO:0000256" key="2">
    <source>
        <dbReference type="ARBA" id="ARBA00008432"/>
    </source>
</evidence>
<feature type="transmembrane region" description="Helical" evidence="8">
    <location>
        <begin position="241"/>
        <end position="259"/>
    </location>
</feature>
<feature type="transmembrane region" description="Helical" evidence="8">
    <location>
        <begin position="205"/>
        <end position="226"/>
    </location>
</feature>
<evidence type="ECO:0000256" key="3">
    <source>
        <dbReference type="ARBA" id="ARBA00022448"/>
    </source>
</evidence>
<feature type="transmembrane region" description="Helical" evidence="8">
    <location>
        <begin position="71"/>
        <end position="93"/>
    </location>
</feature>
<feature type="transmembrane region" description="Helical" evidence="8">
    <location>
        <begin position="271"/>
        <end position="288"/>
    </location>
</feature>
<keyword evidence="12" id="KW-1185">Reference proteome</keyword>
<evidence type="ECO:0000256" key="4">
    <source>
        <dbReference type="ARBA" id="ARBA00022692"/>
    </source>
</evidence>
<dbReference type="PROSITE" id="PS50850">
    <property type="entry name" value="MFS"/>
    <property type="match status" value="1"/>
</dbReference>
<evidence type="ECO:0000256" key="5">
    <source>
        <dbReference type="ARBA" id="ARBA00022989"/>
    </source>
</evidence>
<keyword evidence="6" id="KW-0534">Nitrate assimilation</keyword>
<organism evidence="11 12">
    <name type="scientific">Calidifontibacillus erzurumensis</name>
    <dbReference type="NCBI Taxonomy" id="2741433"/>
    <lineage>
        <taxon>Bacteria</taxon>
        <taxon>Bacillati</taxon>
        <taxon>Bacillota</taxon>
        <taxon>Bacilli</taxon>
        <taxon>Bacillales</taxon>
        <taxon>Bacillaceae</taxon>
        <taxon>Calidifontibacillus/Schinkia group</taxon>
        <taxon>Calidifontibacillus</taxon>
    </lineage>
</organism>
<dbReference type="SUPFAM" id="SSF55785">
    <property type="entry name" value="PYP-like sensor domain (PAS domain)"/>
    <property type="match status" value="1"/>
</dbReference>
<keyword evidence="7 8" id="KW-0472">Membrane</keyword>
<dbReference type="CDD" id="cd17341">
    <property type="entry name" value="MFS_NRT2_like"/>
    <property type="match status" value="1"/>
</dbReference>
<evidence type="ECO:0000256" key="7">
    <source>
        <dbReference type="ARBA" id="ARBA00023136"/>
    </source>
</evidence>
<keyword evidence="3" id="KW-0813">Transport</keyword>
<comment type="subcellular location">
    <subcellularLocation>
        <location evidence="1">Cell membrane</location>
        <topology evidence="1">Multi-pass membrane protein</topology>
    </subcellularLocation>
</comment>
<dbReference type="PROSITE" id="PS50112">
    <property type="entry name" value="PAS"/>
    <property type="match status" value="1"/>
</dbReference>
<name>A0A8J8K939_9BACI</name>
<feature type="transmembrane region" description="Helical" evidence="8">
    <location>
        <begin position="326"/>
        <end position="351"/>
    </location>
</feature>
<dbReference type="InterPro" id="IPR020846">
    <property type="entry name" value="MFS_dom"/>
</dbReference>
<feature type="domain" description="PAS" evidence="9">
    <location>
        <begin position="389"/>
        <end position="429"/>
    </location>
</feature>
<protein>
    <submittedName>
        <fullName evidence="11">MFS transporter</fullName>
    </submittedName>
</protein>
<dbReference type="Proteomes" id="UP000625804">
    <property type="component" value="Unassembled WGS sequence"/>
</dbReference>
<dbReference type="AlphaFoldDB" id="A0A8J8K939"/>
<evidence type="ECO:0000313" key="11">
    <source>
        <dbReference type="EMBL" id="NSL52686.1"/>
    </source>
</evidence>
<dbReference type="GO" id="GO:0015112">
    <property type="term" value="F:nitrate transmembrane transporter activity"/>
    <property type="evidence" value="ECO:0007669"/>
    <property type="project" value="InterPro"/>
</dbReference>
<evidence type="ECO:0000313" key="12">
    <source>
        <dbReference type="Proteomes" id="UP000625804"/>
    </source>
</evidence>
<gene>
    <name evidence="11" type="ORF">HR057_13070</name>
</gene>
<proteinExistence type="inferred from homology"/>
<dbReference type="GO" id="GO:0005886">
    <property type="term" value="C:plasma membrane"/>
    <property type="evidence" value="ECO:0007669"/>
    <property type="project" value="UniProtKB-SubCell"/>
</dbReference>
<dbReference type="PANTHER" id="PTHR23515">
    <property type="entry name" value="HIGH-AFFINITY NITRATE TRANSPORTER 2.3"/>
    <property type="match status" value="1"/>
</dbReference>
<dbReference type="Gene3D" id="1.20.1250.20">
    <property type="entry name" value="MFS general substrate transporter like domains"/>
    <property type="match status" value="2"/>
</dbReference>
<feature type="transmembrane region" description="Helical" evidence="8">
    <location>
        <begin position="40"/>
        <end position="59"/>
    </location>
</feature>
<dbReference type="RefSeq" id="WP_173731889.1">
    <property type="nucleotide sequence ID" value="NZ_JABTTE010000019.1"/>
</dbReference>
<keyword evidence="5 8" id="KW-1133">Transmembrane helix</keyword>
<dbReference type="CDD" id="cd00130">
    <property type="entry name" value="PAS"/>
    <property type="match status" value="1"/>
</dbReference>
<feature type="transmembrane region" description="Helical" evidence="8">
    <location>
        <begin position="99"/>
        <end position="120"/>
    </location>
</feature>
<dbReference type="NCBIfam" id="TIGR00229">
    <property type="entry name" value="sensory_box"/>
    <property type="match status" value="1"/>
</dbReference>
<evidence type="ECO:0000259" key="9">
    <source>
        <dbReference type="PROSITE" id="PS50112"/>
    </source>
</evidence>
<keyword evidence="4 8" id="KW-0812">Transmembrane</keyword>
<feature type="transmembrane region" description="Helical" evidence="8">
    <location>
        <begin position="12"/>
        <end position="34"/>
    </location>
</feature>
<dbReference type="InterPro" id="IPR035965">
    <property type="entry name" value="PAS-like_dom_sf"/>
</dbReference>
<feature type="transmembrane region" description="Helical" evidence="8">
    <location>
        <begin position="357"/>
        <end position="380"/>
    </location>
</feature>
<dbReference type="EMBL" id="JABTTE010000019">
    <property type="protein sequence ID" value="NSL52686.1"/>
    <property type="molecule type" value="Genomic_DNA"/>
</dbReference>
<evidence type="ECO:0000259" key="10">
    <source>
        <dbReference type="PROSITE" id="PS50850"/>
    </source>
</evidence>
<feature type="transmembrane region" description="Helical" evidence="8">
    <location>
        <begin position="132"/>
        <end position="157"/>
    </location>
</feature>
<dbReference type="SMART" id="SM00091">
    <property type="entry name" value="PAS"/>
    <property type="match status" value="1"/>
</dbReference>